<comment type="caution">
    <text evidence="1">The sequence shown here is derived from an EMBL/GenBank/DDBJ whole genome shotgun (WGS) entry which is preliminary data.</text>
</comment>
<gene>
    <name evidence="1" type="ORF">SAMN04488061_3445</name>
</gene>
<evidence type="ECO:0000313" key="1">
    <source>
        <dbReference type="EMBL" id="SDP59314.1"/>
    </source>
</evidence>
<name>A0A1H0TZI8_9HYPH</name>
<protein>
    <submittedName>
        <fullName evidence="1">Uncharacterized protein</fullName>
    </submittedName>
</protein>
<evidence type="ECO:0000313" key="2">
    <source>
        <dbReference type="Proteomes" id="UP000198795"/>
    </source>
</evidence>
<accession>A0A1H0TZI8</accession>
<reference evidence="1 2" key="1">
    <citation type="submission" date="2016-10" db="EMBL/GenBank/DDBJ databases">
        <authorList>
            <person name="Varghese N."/>
            <person name="Submissions S."/>
        </authorList>
    </citation>
    <scope>NUCLEOTIDE SEQUENCE [LARGE SCALE GENOMIC DNA]</scope>
    <source>
        <strain evidence="1 2">CGMCC 1.6497</strain>
    </source>
</reference>
<sequence>MDGDEATYPHAWADLQALNYAIMSISIPFHRHIYVGALTSLTNMSRKIAYVDMTLLAQVILSHARPPGIRLPTAPRDSSGC</sequence>
<keyword evidence="2" id="KW-1185">Reference proteome</keyword>
<organism evidence="1 2">
    <name type="scientific">Filomicrobium insigne</name>
    <dbReference type="NCBI Taxonomy" id="418854"/>
    <lineage>
        <taxon>Bacteria</taxon>
        <taxon>Pseudomonadati</taxon>
        <taxon>Pseudomonadota</taxon>
        <taxon>Alphaproteobacteria</taxon>
        <taxon>Hyphomicrobiales</taxon>
        <taxon>Hyphomicrobiaceae</taxon>
        <taxon>Filomicrobium</taxon>
    </lineage>
</organism>
<proteinExistence type="predicted"/>
<dbReference type="EMBL" id="FNJC01000005">
    <property type="protein sequence ID" value="SDP59314.1"/>
    <property type="molecule type" value="Genomic_DNA"/>
</dbReference>
<dbReference type="Proteomes" id="UP000198795">
    <property type="component" value="Unassembled WGS sequence"/>
</dbReference>